<dbReference type="OrthoDB" id="276515at2759"/>
<keyword evidence="3" id="KW-0812">Transmembrane</keyword>
<dbReference type="SUPFAM" id="SSF56219">
    <property type="entry name" value="DNase I-like"/>
    <property type="match status" value="1"/>
</dbReference>
<dbReference type="PANTHER" id="PTHR12121">
    <property type="entry name" value="CARBON CATABOLITE REPRESSOR PROTEIN 4"/>
    <property type="match status" value="1"/>
</dbReference>
<keyword evidence="3" id="KW-1133">Transmembrane helix</keyword>
<dbReference type="PANTHER" id="PTHR12121:SF45">
    <property type="entry name" value="NOCTURNIN"/>
    <property type="match status" value="1"/>
</dbReference>
<dbReference type="InterPro" id="IPR036691">
    <property type="entry name" value="Endo/exonu/phosph_ase_sf"/>
</dbReference>
<keyword evidence="2" id="KW-0378">Hydrolase</keyword>
<dbReference type="AlphaFoldDB" id="X6PDC6"/>
<feature type="transmembrane region" description="Helical" evidence="3">
    <location>
        <begin position="375"/>
        <end position="392"/>
    </location>
</feature>
<keyword evidence="6" id="KW-1185">Reference proteome</keyword>
<dbReference type="InterPro" id="IPR005135">
    <property type="entry name" value="Endo/exonuclease/phosphatase"/>
</dbReference>
<evidence type="ECO:0000256" key="3">
    <source>
        <dbReference type="SAM" id="Phobius"/>
    </source>
</evidence>
<evidence type="ECO:0000313" key="6">
    <source>
        <dbReference type="Proteomes" id="UP000023152"/>
    </source>
</evidence>
<dbReference type="InterPro" id="IPR050410">
    <property type="entry name" value="CCR4/nocturin_mRNA_transcr"/>
</dbReference>
<dbReference type="GO" id="GO:0006139">
    <property type="term" value="P:nucleobase-containing compound metabolic process"/>
    <property type="evidence" value="ECO:0007669"/>
    <property type="project" value="UniProtKB-ARBA"/>
</dbReference>
<evidence type="ECO:0000313" key="5">
    <source>
        <dbReference type="EMBL" id="ETO36211.1"/>
    </source>
</evidence>
<accession>X6PDC6</accession>
<name>X6PDC6_RETFI</name>
<organism evidence="5 6">
    <name type="scientific">Reticulomyxa filosa</name>
    <dbReference type="NCBI Taxonomy" id="46433"/>
    <lineage>
        <taxon>Eukaryota</taxon>
        <taxon>Sar</taxon>
        <taxon>Rhizaria</taxon>
        <taxon>Retaria</taxon>
        <taxon>Foraminifera</taxon>
        <taxon>Monothalamids</taxon>
        <taxon>Reticulomyxidae</taxon>
        <taxon>Reticulomyxa</taxon>
    </lineage>
</organism>
<sequence>MTCNDKEEKDFLQKTYTYGKVYSGKFATLLKQEFEKTSVEDKGILKLFFNNAKKKARKLTSLYKQTAEGDSAKEFIGVEKECLRWSYRGLRIVELLLQHNTDIICVEECDQSEFLSRYLSSTYECLHQPKIKAPARHILTQLQEERKDSLPSDFKLNNDGIFIAFKKDKFEKVGDEIRIRDDQNEVFSGKQNKKLYLCIYSYVHIRIQFPFPLFSSLFLSPNSNMFAFPHCHLHVFEFLIVGTHLKSEKSEQGEKLRQKQIQYLLNRFLDSNLPIILSCDLNANPIVCKKFGFESAYVKGQGKDPEFTTYKKRPEAADKHTIDYIFVKTDNWIVTELLQIKDQLEINADYSVIPNWNYPSDHFVIGCKLRWGGDMNFQYFLFLFFICFFLAVEN</sequence>
<reference evidence="5 6" key="1">
    <citation type="journal article" date="2013" name="Curr. Biol.">
        <title>The Genome of the Foraminiferan Reticulomyxa filosa.</title>
        <authorList>
            <person name="Glockner G."/>
            <person name="Hulsmann N."/>
            <person name="Schleicher M."/>
            <person name="Noegel A.A."/>
            <person name="Eichinger L."/>
            <person name="Gallinger C."/>
            <person name="Pawlowski J."/>
            <person name="Sierra R."/>
            <person name="Euteneuer U."/>
            <person name="Pillet L."/>
            <person name="Moustafa A."/>
            <person name="Platzer M."/>
            <person name="Groth M."/>
            <person name="Szafranski K."/>
            <person name="Schliwa M."/>
        </authorList>
    </citation>
    <scope>NUCLEOTIDE SEQUENCE [LARGE SCALE GENOMIC DNA]</scope>
</reference>
<dbReference type="Proteomes" id="UP000023152">
    <property type="component" value="Unassembled WGS sequence"/>
</dbReference>
<proteinExistence type="inferred from homology"/>
<protein>
    <recommendedName>
        <fullName evidence="4">Endonuclease/exonuclease/phosphatase domain-containing protein</fullName>
    </recommendedName>
</protein>
<dbReference type="Pfam" id="PF03372">
    <property type="entry name" value="Exo_endo_phos"/>
    <property type="match status" value="1"/>
</dbReference>
<evidence type="ECO:0000256" key="2">
    <source>
        <dbReference type="ARBA" id="ARBA00022801"/>
    </source>
</evidence>
<evidence type="ECO:0000259" key="4">
    <source>
        <dbReference type="Pfam" id="PF03372"/>
    </source>
</evidence>
<comment type="caution">
    <text evidence="5">The sequence shown here is derived from an EMBL/GenBank/DDBJ whole genome shotgun (WGS) entry which is preliminary data.</text>
</comment>
<feature type="domain" description="Endonuclease/exonuclease/phosphatase" evidence="4">
    <location>
        <begin position="84"/>
        <end position="362"/>
    </location>
</feature>
<evidence type="ECO:0000256" key="1">
    <source>
        <dbReference type="ARBA" id="ARBA00010774"/>
    </source>
</evidence>
<dbReference type="Gene3D" id="3.60.10.10">
    <property type="entry name" value="Endonuclease/exonuclease/phosphatase"/>
    <property type="match status" value="1"/>
</dbReference>
<dbReference type="EMBL" id="ASPP01000892">
    <property type="protein sequence ID" value="ETO36211.1"/>
    <property type="molecule type" value="Genomic_DNA"/>
</dbReference>
<gene>
    <name evidence="5" type="ORF">RFI_00849</name>
</gene>
<dbReference type="GO" id="GO:0000175">
    <property type="term" value="F:3'-5'-RNA exonuclease activity"/>
    <property type="evidence" value="ECO:0007669"/>
    <property type="project" value="TreeGrafter"/>
</dbReference>
<keyword evidence="3" id="KW-0472">Membrane</keyword>
<comment type="similarity">
    <text evidence="1">Belongs to the CCR4/nocturin family.</text>
</comment>